<organism evidence="3 4">
    <name type="scientific">Pseudonocardia sediminis</name>
    <dbReference type="NCBI Taxonomy" id="1397368"/>
    <lineage>
        <taxon>Bacteria</taxon>
        <taxon>Bacillati</taxon>
        <taxon>Actinomycetota</taxon>
        <taxon>Actinomycetes</taxon>
        <taxon>Pseudonocardiales</taxon>
        <taxon>Pseudonocardiaceae</taxon>
        <taxon>Pseudonocardia</taxon>
    </lineage>
</organism>
<dbReference type="Pfam" id="PF08044">
    <property type="entry name" value="DUF1707"/>
    <property type="match status" value="1"/>
</dbReference>
<feature type="compositionally biased region" description="Low complexity" evidence="1">
    <location>
        <begin position="76"/>
        <end position="91"/>
    </location>
</feature>
<dbReference type="EMBL" id="SHKL01000001">
    <property type="protein sequence ID" value="RZT87041.1"/>
    <property type="molecule type" value="Genomic_DNA"/>
</dbReference>
<feature type="compositionally biased region" description="Basic and acidic residues" evidence="1">
    <location>
        <begin position="112"/>
        <end position="138"/>
    </location>
</feature>
<dbReference type="Proteomes" id="UP000291591">
    <property type="component" value="Unassembled WGS sequence"/>
</dbReference>
<feature type="region of interest" description="Disordered" evidence="1">
    <location>
        <begin position="76"/>
        <end position="138"/>
    </location>
</feature>
<sequence length="138" mass="14516">MVARLPHDGGGCGGGGRVRTGTAERESAARALNEHLDKGRLGVEEYADRSARAANAGVVHELTDLFTDLLARHPVLPGAAPLPVAGTAAGVDRARPSALDTGGPTAAAGTGGRDDRHADRDERRALREEHRDRRDDTR</sequence>
<evidence type="ECO:0000313" key="4">
    <source>
        <dbReference type="Proteomes" id="UP000291591"/>
    </source>
</evidence>
<dbReference type="AlphaFoldDB" id="A0A4Q7V149"/>
<evidence type="ECO:0000313" key="3">
    <source>
        <dbReference type="EMBL" id="RZT87041.1"/>
    </source>
</evidence>
<feature type="compositionally biased region" description="Low complexity" evidence="1">
    <location>
        <begin position="98"/>
        <end position="108"/>
    </location>
</feature>
<feature type="region of interest" description="Disordered" evidence="1">
    <location>
        <begin position="1"/>
        <end position="28"/>
    </location>
</feature>
<evidence type="ECO:0000259" key="2">
    <source>
        <dbReference type="Pfam" id="PF08044"/>
    </source>
</evidence>
<dbReference type="InterPro" id="IPR012551">
    <property type="entry name" value="DUF1707_SHOCT-like"/>
</dbReference>
<comment type="caution">
    <text evidence="3">The sequence shown here is derived from an EMBL/GenBank/DDBJ whole genome shotgun (WGS) entry which is preliminary data.</text>
</comment>
<gene>
    <name evidence="3" type="ORF">EV383_3947</name>
</gene>
<protein>
    <submittedName>
        <fullName evidence="3">Uncharacterized protein DUF1707</fullName>
    </submittedName>
</protein>
<feature type="domain" description="DUF1707" evidence="2">
    <location>
        <begin position="18"/>
        <end position="69"/>
    </location>
</feature>
<reference evidence="3 4" key="1">
    <citation type="submission" date="2019-02" db="EMBL/GenBank/DDBJ databases">
        <title>Sequencing the genomes of 1000 actinobacteria strains.</title>
        <authorList>
            <person name="Klenk H.-P."/>
        </authorList>
    </citation>
    <scope>NUCLEOTIDE SEQUENCE [LARGE SCALE GENOMIC DNA]</scope>
    <source>
        <strain evidence="3 4">DSM 45779</strain>
    </source>
</reference>
<proteinExistence type="predicted"/>
<dbReference type="OrthoDB" id="3534574at2"/>
<keyword evidence="4" id="KW-1185">Reference proteome</keyword>
<feature type="compositionally biased region" description="Gly residues" evidence="1">
    <location>
        <begin position="8"/>
        <end position="18"/>
    </location>
</feature>
<accession>A0A4Q7V149</accession>
<evidence type="ECO:0000256" key="1">
    <source>
        <dbReference type="SAM" id="MobiDB-lite"/>
    </source>
</evidence>
<name>A0A4Q7V149_PSEST</name>